<evidence type="ECO:0000256" key="1">
    <source>
        <dbReference type="ARBA" id="ARBA00004651"/>
    </source>
</evidence>
<feature type="transmembrane region" description="Helical" evidence="10">
    <location>
        <begin position="59"/>
        <end position="84"/>
    </location>
</feature>
<dbReference type="PRINTS" id="PR01157">
    <property type="entry name" value="P2YPURNOCPTR"/>
</dbReference>
<feature type="transmembrane region" description="Helical" evidence="10">
    <location>
        <begin position="212"/>
        <end position="235"/>
    </location>
</feature>
<organism evidence="12 13">
    <name type="scientific">Ictalurus punctatus</name>
    <name type="common">Channel catfish</name>
    <name type="synonym">Silurus punctatus</name>
    <dbReference type="NCBI Taxonomy" id="7998"/>
    <lineage>
        <taxon>Eukaryota</taxon>
        <taxon>Metazoa</taxon>
        <taxon>Chordata</taxon>
        <taxon>Craniata</taxon>
        <taxon>Vertebrata</taxon>
        <taxon>Euteleostomi</taxon>
        <taxon>Actinopterygii</taxon>
        <taxon>Neopterygii</taxon>
        <taxon>Teleostei</taxon>
        <taxon>Ostariophysi</taxon>
        <taxon>Siluriformes</taxon>
        <taxon>Ictaluridae</taxon>
        <taxon>Ictalurus</taxon>
    </lineage>
</organism>
<keyword evidence="4 10" id="KW-1133">Transmembrane helix</keyword>
<dbReference type="InterPro" id="IPR017452">
    <property type="entry name" value="GPCR_Rhodpsn_7TM"/>
</dbReference>
<feature type="transmembrane region" description="Helical" evidence="10">
    <location>
        <begin position="167"/>
        <end position="191"/>
    </location>
</feature>
<evidence type="ECO:0000256" key="5">
    <source>
        <dbReference type="ARBA" id="ARBA00023040"/>
    </source>
</evidence>
<dbReference type="AlphaFoldDB" id="A0A9F7TEE1"/>
<evidence type="ECO:0000256" key="8">
    <source>
        <dbReference type="ARBA" id="ARBA00023224"/>
    </source>
</evidence>
<dbReference type="PRINTS" id="PR00237">
    <property type="entry name" value="GPCRRHODOPSN"/>
</dbReference>
<evidence type="ECO:0000259" key="11">
    <source>
        <dbReference type="PROSITE" id="PS50262"/>
    </source>
</evidence>
<dbReference type="PANTHER" id="PTHR24231">
    <property type="entry name" value="PURINOCEPTOR-RELATED G-PROTEIN COUPLED RECEPTOR"/>
    <property type="match status" value="1"/>
</dbReference>
<reference evidence="12" key="1">
    <citation type="journal article" date="2016" name="Nat. Commun.">
        <title>The channel catfish genome sequence provides insights into the evolution of scale formation in teleosts.</title>
        <authorList>
            <person name="Liu Z."/>
            <person name="Liu S."/>
            <person name="Yao J."/>
            <person name="Bao L."/>
            <person name="Zhang J."/>
            <person name="Li Y."/>
            <person name="Jiang C."/>
            <person name="Sun L."/>
            <person name="Wang R."/>
            <person name="Zhang Y."/>
            <person name="Zhou T."/>
            <person name="Zeng Q."/>
            <person name="Fu Q."/>
            <person name="Gao S."/>
            <person name="Li N."/>
            <person name="Koren S."/>
            <person name="Jiang Y."/>
            <person name="Zimin A."/>
            <person name="Xu P."/>
            <person name="Phillippy A.M."/>
            <person name="Geng X."/>
            <person name="Song L."/>
            <person name="Sun F."/>
            <person name="Li C."/>
            <person name="Wang X."/>
            <person name="Chen A."/>
            <person name="Jin Y."/>
            <person name="Yuan Z."/>
            <person name="Yang Y."/>
            <person name="Tan S."/>
            <person name="Peatman E."/>
            <person name="Lu J."/>
            <person name="Qin Z."/>
            <person name="Dunham R."/>
            <person name="Li Z."/>
            <person name="Sonstegard T."/>
            <person name="Feng J."/>
            <person name="Danzmann R.G."/>
            <person name="Schroeder S."/>
            <person name="Scheffler B."/>
            <person name="Duke M.V."/>
            <person name="Ballard L."/>
            <person name="Kucuktas H."/>
            <person name="Kaltenboeck L."/>
            <person name="Liu H."/>
            <person name="Armbruster J."/>
            <person name="Xie Y."/>
            <person name="Kirby M.L."/>
            <person name="Tian Y."/>
            <person name="Flanagan M.E."/>
            <person name="Mu W."/>
            <person name="Waldbieser G.C."/>
        </authorList>
    </citation>
    <scope>NUCLEOTIDE SEQUENCE [LARGE SCALE GENOMIC DNA]</scope>
    <source>
        <strain evidence="12">SDA103</strain>
    </source>
</reference>
<dbReference type="PANTHER" id="PTHR24231:SF14">
    <property type="entry name" value="SUCCINATE RECEPTOR 1"/>
    <property type="match status" value="1"/>
</dbReference>
<keyword evidence="12" id="KW-1185">Reference proteome</keyword>
<dbReference type="GO" id="GO:0004930">
    <property type="term" value="F:G protein-coupled receptor activity"/>
    <property type="evidence" value="ECO:0007669"/>
    <property type="project" value="UniProtKB-KW"/>
</dbReference>
<proteinExistence type="inferred from homology"/>
<evidence type="ECO:0000256" key="10">
    <source>
        <dbReference type="SAM" id="Phobius"/>
    </source>
</evidence>
<evidence type="ECO:0000256" key="3">
    <source>
        <dbReference type="ARBA" id="ARBA00022692"/>
    </source>
</evidence>
<dbReference type="GeneID" id="108280278"/>
<evidence type="ECO:0000313" key="12">
    <source>
        <dbReference type="Proteomes" id="UP000221080"/>
    </source>
</evidence>
<name>A0A9F7TEE1_ICTPU</name>
<comment type="subcellular location">
    <subcellularLocation>
        <location evidence="1">Cell membrane</location>
        <topology evidence="1">Multi-pass membrane protein</topology>
    </subcellularLocation>
</comment>
<feature type="transmembrane region" description="Helical" evidence="10">
    <location>
        <begin position="129"/>
        <end position="147"/>
    </location>
</feature>
<keyword evidence="6 10" id="KW-0472">Membrane</keyword>
<dbReference type="OrthoDB" id="9927220at2759"/>
<dbReference type="PROSITE" id="PS50262">
    <property type="entry name" value="G_PROTEIN_RECEP_F1_2"/>
    <property type="match status" value="1"/>
</dbReference>
<accession>A0A9F7TEE1</accession>
<keyword evidence="8 9" id="KW-0807">Transducer</keyword>
<keyword evidence="2" id="KW-1003">Cell membrane</keyword>
<evidence type="ECO:0000256" key="9">
    <source>
        <dbReference type="RuleBase" id="RU000688"/>
    </source>
</evidence>
<dbReference type="PROSITE" id="PS00237">
    <property type="entry name" value="G_PROTEIN_RECEP_F1_1"/>
    <property type="match status" value="1"/>
</dbReference>
<dbReference type="Pfam" id="PF00001">
    <property type="entry name" value="7tm_1"/>
    <property type="match status" value="1"/>
</dbReference>
<dbReference type="Proteomes" id="UP000221080">
    <property type="component" value="Chromosome 20"/>
</dbReference>
<gene>
    <name evidence="13" type="primary">LOC108280278</name>
</gene>
<sequence>MVGWHQSRSQVDGTGPSLMFWSCVIQLSLQQATDCPAHQENCSGFITPLLERYYVSPVYALEFIFGFIGNLVVVLGYIFCLPAWKSTNVYLFNLSVSDLIFVCTLPELSYNYAHNLKKFNSSLCMINRYILNVNMYSSILFMMWVSVDRFLLLCHPQREHILLTLKAAWFITILNWIWVTIQIAPLIIFIVQDLEQNGWTVCRDFGSLGEPRVILIYTVLLTISGYVLPLVGLFLSSQRMVSVLMKREEMRGRSFQRPVRIVRASAIMFLVLYTPIHIMRIVRLTSRLPELNLSQCIMDYINSSFLVTRPVAFAHSAVNPVFYFLMTDSFKEALQDKWRLLKRMLMTAP</sequence>
<feature type="transmembrane region" description="Helical" evidence="10">
    <location>
        <begin position="90"/>
        <end position="108"/>
    </location>
</feature>
<evidence type="ECO:0000256" key="2">
    <source>
        <dbReference type="ARBA" id="ARBA00022475"/>
    </source>
</evidence>
<keyword evidence="5 9" id="KW-0297">G-protein coupled receptor</keyword>
<feature type="transmembrane region" description="Helical" evidence="10">
    <location>
        <begin position="261"/>
        <end position="282"/>
    </location>
</feature>
<feature type="domain" description="G-protein coupled receptors family 1 profile" evidence="11">
    <location>
        <begin position="69"/>
        <end position="323"/>
    </location>
</feature>
<dbReference type="InterPro" id="IPR000276">
    <property type="entry name" value="GPCR_Rhodpsn"/>
</dbReference>
<dbReference type="Gene3D" id="1.20.1070.10">
    <property type="entry name" value="Rhodopsin 7-helix transmembrane proteins"/>
    <property type="match status" value="1"/>
</dbReference>
<dbReference type="KEGG" id="ipu:108280278"/>
<evidence type="ECO:0000313" key="13">
    <source>
        <dbReference type="RefSeq" id="XP_053529786.1"/>
    </source>
</evidence>
<dbReference type="GO" id="GO:0005886">
    <property type="term" value="C:plasma membrane"/>
    <property type="evidence" value="ECO:0007669"/>
    <property type="project" value="UniProtKB-SubCell"/>
</dbReference>
<keyword evidence="7 9" id="KW-0675">Receptor</keyword>
<keyword evidence="3 9" id="KW-0812">Transmembrane</keyword>
<evidence type="ECO:0000256" key="4">
    <source>
        <dbReference type="ARBA" id="ARBA00022989"/>
    </source>
</evidence>
<dbReference type="SUPFAM" id="SSF81321">
    <property type="entry name" value="Family A G protein-coupled receptor-like"/>
    <property type="match status" value="1"/>
</dbReference>
<evidence type="ECO:0000256" key="7">
    <source>
        <dbReference type="ARBA" id="ARBA00023170"/>
    </source>
</evidence>
<protein>
    <submittedName>
        <fullName evidence="13">Succinate receptor 1-like</fullName>
    </submittedName>
</protein>
<reference evidence="13" key="2">
    <citation type="submission" date="2025-08" db="UniProtKB">
        <authorList>
            <consortium name="RefSeq"/>
        </authorList>
    </citation>
    <scope>IDENTIFICATION</scope>
    <source>
        <tissue evidence="13">Blood</tissue>
    </source>
</reference>
<comment type="similarity">
    <text evidence="9">Belongs to the G-protein coupled receptor 1 family.</text>
</comment>
<evidence type="ECO:0000256" key="6">
    <source>
        <dbReference type="ARBA" id="ARBA00023136"/>
    </source>
</evidence>
<dbReference type="RefSeq" id="XP_053529786.1">
    <property type="nucleotide sequence ID" value="XM_053673811.1"/>
</dbReference>